<evidence type="ECO:0000313" key="2">
    <source>
        <dbReference type="Proteomes" id="UP000002785"/>
    </source>
</evidence>
<dbReference type="RefSeq" id="WP_007385332.1">
    <property type="nucleotide sequence ID" value="NZ_CM000951.1"/>
</dbReference>
<accession>B5HT89</accession>
<dbReference type="EMBL" id="CM000951">
    <property type="protein sequence ID" value="EDY56044.1"/>
    <property type="molecule type" value="Genomic_DNA"/>
</dbReference>
<dbReference type="InterPro" id="IPR035959">
    <property type="entry name" value="RutC-like_sf"/>
</dbReference>
<keyword evidence="2" id="KW-1185">Reference proteome</keyword>
<proteinExistence type="predicted"/>
<protein>
    <submittedName>
        <fullName evidence="1">Endoribonuclease L-PSP</fullName>
    </submittedName>
</protein>
<dbReference type="Gene3D" id="3.30.1330.40">
    <property type="entry name" value="RutC-like"/>
    <property type="match status" value="2"/>
</dbReference>
<dbReference type="Proteomes" id="UP000002785">
    <property type="component" value="Chromosome"/>
</dbReference>
<dbReference type="OrthoDB" id="1114505at2"/>
<organism evidence="1 2">
    <name type="scientific">Streptomyces sviceus (strain ATCC 29083 / DSM 924 / JCM 4929 / NBRC 13980 / NCIMB 11184 / NRRL 5439 / UC 5370)</name>
    <dbReference type="NCBI Taxonomy" id="463191"/>
    <lineage>
        <taxon>Bacteria</taxon>
        <taxon>Bacillati</taxon>
        <taxon>Actinomycetota</taxon>
        <taxon>Actinomycetes</taxon>
        <taxon>Kitasatosporales</taxon>
        <taxon>Streptomycetaceae</taxon>
        <taxon>Streptomyces</taxon>
    </lineage>
</organism>
<dbReference type="SUPFAM" id="SSF55298">
    <property type="entry name" value="YjgF-like"/>
    <property type="match status" value="2"/>
</dbReference>
<gene>
    <name evidence="1" type="ORF">SSEG_09049</name>
</gene>
<evidence type="ECO:0000313" key="1">
    <source>
        <dbReference type="EMBL" id="EDY56044.1"/>
    </source>
</evidence>
<dbReference type="AlphaFoldDB" id="B5HT89"/>
<reference evidence="1" key="1">
    <citation type="submission" date="2009-10" db="EMBL/GenBank/DDBJ databases">
        <title>The genome sequence of Streptomyces sviceus strain ATCC 29083.</title>
        <authorList>
            <consortium name="The Broad Institute Genome Sequencing Platform"/>
            <consortium name="Broad Institute Microbial Sequencing Center"/>
            <person name="Fischbach M."/>
            <person name="Godfrey P."/>
            <person name="Ward D."/>
            <person name="Young S."/>
            <person name="Zeng Q."/>
            <person name="Koehrsen M."/>
            <person name="Alvarado L."/>
            <person name="Berlin A.M."/>
            <person name="Bochicchio J."/>
            <person name="Borenstein D."/>
            <person name="Chapman S.B."/>
            <person name="Chen Z."/>
            <person name="Engels R."/>
            <person name="Freedman E."/>
            <person name="Gellesch M."/>
            <person name="Goldberg J."/>
            <person name="Griggs A."/>
            <person name="Gujja S."/>
            <person name="Heilman E.R."/>
            <person name="Heiman D.I."/>
            <person name="Hepburn T.A."/>
            <person name="Howarth C."/>
            <person name="Jen D."/>
            <person name="Larson L."/>
            <person name="Lewis B."/>
            <person name="Mehta T."/>
            <person name="Park D."/>
            <person name="Pearson M."/>
            <person name="Richards J."/>
            <person name="Roberts A."/>
            <person name="Saif S."/>
            <person name="Shea T.D."/>
            <person name="Shenoy N."/>
            <person name="Sisk P."/>
            <person name="Stolte C."/>
            <person name="Sykes S.N."/>
            <person name="Thomson T."/>
            <person name="Walk T."/>
            <person name="White J."/>
            <person name="Yandava C."/>
            <person name="Straight P."/>
            <person name="Clardy J."/>
            <person name="Hung D."/>
            <person name="Kolter R."/>
            <person name="Mekalanos J."/>
            <person name="Walker S."/>
            <person name="Walsh C.T."/>
            <person name="Wieland-Brown L.C."/>
            <person name="Haas B."/>
            <person name="Nusbaum C."/>
            <person name="Birren B."/>
        </authorList>
    </citation>
    <scope>NUCLEOTIDE SEQUENCE [LARGE SCALE GENOMIC DNA]</scope>
    <source>
        <strain evidence="1">ATCC 29083</strain>
    </source>
</reference>
<dbReference type="eggNOG" id="COG0251">
    <property type="taxonomic scope" value="Bacteria"/>
</dbReference>
<name>B5HT89_STRX2</name>
<dbReference type="HOGENOM" id="CLU_715563_0_0_11"/>
<sequence>MTRADLPTTPASLPLTIRAVPGVADTEIHAVHHAPGPVGFDTVEALADQLCAAYGAHLLRAVVFGELTTAPPVHDDRWVWVRPTTHTGEPGTSIELTALAPRAPGDATVARISSGASLVTHRMPDGSGVRRLVHCLPRPAGTGTYEQVTCGLEVVEAALREAGMTPLDIDRTWFFLADIGSSYSALNKARDEAFDRWGIRQYPASTGIGAGLPPGAEVSLIVEASRHETIRATGEAEGAAEKDLTVLSTTLQTAPSRYGPRFVRGNLLRMAGRRTVNVSGISSIDPQGHSITSEDPSVCVDYAMRSLVGVLAAGGTGPQDICSAYVYCRDPAVREAFFAYLAAEGLAFPHLLTYVPVCRPELVFEIEARAMRGEPSGTEQQEGATA</sequence>